<feature type="domain" description="NHR" evidence="7">
    <location>
        <begin position="59"/>
        <end position="213"/>
    </location>
</feature>
<keyword evidence="3 5" id="KW-0863">Zinc-finger</keyword>
<dbReference type="OrthoDB" id="6078042at2759"/>
<dbReference type="Proteomes" id="UP000829720">
    <property type="component" value="Unassembled WGS sequence"/>
</dbReference>
<dbReference type="InterPro" id="IPR006573">
    <property type="entry name" value="NHR_dom"/>
</dbReference>
<dbReference type="GO" id="GO:0070086">
    <property type="term" value="P:ubiquitin-dependent endocytosis"/>
    <property type="evidence" value="ECO:0007669"/>
    <property type="project" value="TreeGrafter"/>
</dbReference>
<evidence type="ECO:0000259" key="7">
    <source>
        <dbReference type="PROSITE" id="PS51065"/>
    </source>
</evidence>
<dbReference type="PROSITE" id="PS50089">
    <property type="entry name" value="ZF_RING_2"/>
    <property type="match status" value="1"/>
</dbReference>
<evidence type="ECO:0000313" key="9">
    <source>
        <dbReference type="Proteomes" id="UP000829720"/>
    </source>
</evidence>
<dbReference type="InterPro" id="IPR037962">
    <property type="entry name" value="Neuralized"/>
</dbReference>
<evidence type="ECO:0000256" key="2">
    <source>
        <dbReference type="ARBA" id="ARBA00022737"/>
    </source>
</evidence>
<dbReference type="GO" id="GO:0008270">
    <property type="term" value="F:zinc ion binding"/>
    <property type="evidence" value="ECO:0007669"/>
    <property type="project" value="UniProtKB-KW"/>
</dbReference>
<reference evidence="8" key="1">
    <citation type="submission" date="2021-01" db="EMBL/GenBank/DDBJ databases">
        <authorList>
            <person name="Zahm M."/>
            <person name="Roques C."/>
            <person name="Cabau C."/>
            <person name="Klopp C."/>
            <person name="Donnadieu C."/>
            <person name="Jouanno E."/>
            <person name="Lampietro C."/>
            <person name="Louis A."/>
            <person name="Herpin A."/>
            <person name="Echchiki A."/>
            <person name="Berthelot C."/>
            <person name="Parey E."/>
            <person name="Roest-Crollius H."/>
            <person name="Braasch I."/>
            <person name="Postlethwait J."/>
            <person name="Bobe J."/>
            <person name="Montfort J."/>
            <person name="Bouchez O."/>
            <person name="Begum T."/>
            <person name="Mejri S."/>
            <person name="Adams A."/>
            <person name="Chen W.-J."/>
            <person name="Guiguen Y."/>
        </authorList>
    </citation>
    <scope>NUCLEOTIDE SEQUENCE</scope>
    <source>
        <tissue evidence="8">Blood</tissue>
    </source>
</reference>
<dbReference type="Pfam" id="PF13920">
    <property type="entry name" value="zf-C3HC4_3"/>
    <property type="match status" value="1"/>
</dbReference>
<comment type="caution">
    <text evidence="8">The sequence shown here is derived from an EMBL/GenBank/DDBJ whole genome shotgun (WGS) entry which is preliminary data.</text>
</comment>
<sequence>MPDDTSPASFVKQLIIWSLSMHFLTEVYKYNRFKMVSQMDHRVNESGTLHTCGPYCLGPLTFHTGAVGHKITLTQWARCAERDCHTFRHGLVFSSRPVRVGEKVHLRVDYKLHHWAGALRIGFTTVPPSHGSLTDMAIPNLTKTPGYWAAPVPEIHALTGDHLKFWVTSKGNLEYKGQDGQKHRLLMGVDLSKPLWAMIDVYGQTCIVVLLGSEKKCLFGTRKSCPIPAPPLASSRDQCSCCINRRSRSSQKNLTSPGRLEDDQGHWLSSTDYWTDAFNPVEECAVCMYRVACVTLCCGHQCLCRPCAKRVSKDFGTCPLCRQPLK</sequence>
<evidence type="ECO:0000256" key="1">
    <source>
        <dbReference type="ARBA" id="ARBA00022723"/>
    </source>
</evidence>
<dbReference type="GO" id="GO:0061630">
    <property type="term" value="F:ubiquitin protein ligase activity"/>
    <property type="evidence" value="ECO:0007669"/>
    <property type="project" value="TreeGrafter"/>
</dbReference>
<keyword evidence="9" id="KW-1185">Reference proteome</keyword>
<dbReference type="InterPro" id="IPR001841">
    <property type="entry name" value="Znf_RING"/>
</dbReference>
<gene>
    <name evidence="8" type="ORF">AGOR_G00054070</name>
</gene>
<dbReference type="PANTHER" id="PTHR12429">
    <property type="entry name" value="NEURALIZED"/>
    <property type="match status" value="1"/>
</dbReference>
<keyword evidence="4" id="KW-0862">Zinc</keyword>
<dbReference type="InterPro" id="IPR043136">
    <property type="entry name" value="B30.2/SPRY_sf"/>
</dbReference>
<keyword evidence="2" id="KW-0677">Repeat</keyword>
<protein>
    <recommendedName>
        <fullName evidence="10">E3 ubiquitin-protein ligase NEURL3</fullName>
    </recommendedName>
</protein>
<dbReference type="FunFam" id="2.60.120.920:FF:000005">
    <property type="entry name" value="Putative E3 ubiquitin-protein ligase NEURL1B"/>
    <property type="match status" value="1"/>
</dbReference>
<dbReference type="EMBL" id="JAERUA010000004">
    <property type="protein sequence ID" value="KAI1900847.1"/>
    <property type="molecule type" value="Genomic_DNA"/>
</dbReference>
<name>A0A8T3DZP5_9TELE</name>
<evidence type="ECO:0000256" key="5">
    <source>
        <dbReference type="PROSITE-ProRule" id="PRU00175"/>
    </source>
</evidence>
<dbReference type="Pfam" id="PF07177">
    <property type="entry name" value="Neuralized"/>
    <property type="match status" value="1"/>
</dbReference>
<proteinExistence type="predicted"/>
<keyword evidence="1" id="KW-0479">Metal-binding</keyword>
<dbReference type="Gene3D" id="3.30.40.10">
    <property type="entry name" value="Zinc/RING finger domain, C3HC4 (zinc finger)"/>
    <property type="match status" value="1"/>
</dbReference>
<evidence type="ECO:0000313" key="8">
    <source>
        <dbReference type="EMBL" id="KAI1900847.1"/>
    </source>
</evidence>
<dbReference type="GO" id="GO:0005769">
    <property type="term" value="C:early endosome"/>
    <property type="evidence" value="ECO:0007669"/>
    <property type="project" value="TreeGrafter"/>
</dbReference>
<dbReference type="PANTHER" id="PTHR12429:SF36">
    <property type="entry name" value="E3 UBIQUITIN-PROTEIN LIGASE NEURL3"/>
    <property type="match status" value="1"/>
</dbReference>
<dbReference type="SMART" id="SM00588">
    <property type="entry name" value="NEUZ"/>
    <property type="match status" value="1"/>
</dbReference>
<feature type="domain" description="RING-type" evidence="6">
    <location>
        <begin position="284"/>
        <end position="322"/>
    </location>
</feature>
<accession>A0A8T3DZP5</accession>
<evidence type="ECO:0000256" key="4">
    <source>
        <dbReference type="ARBA" id="ARBA00022833"/>
    </source>
</evidence>
<organism evidence="8 9">
    <name type="scientific">Albula goreensis</name>
    <dbReference type="NCBI Taxonomy" id="1534307"/>
    <lineage>
        <taxon>Eukaryota</taxon>
        <taxon>Metazoa</taxon>
        <taxon>Chordata</taxon>
        <taxon>Craniata</taxon>
        <taxon>Vertebrata</taxon>
        <taxon>Euteleostomi</taxon>
        <taxon>Actinopterygii</taxon>
        <taxon>Neopterygii</taxon>
        <taxon>Teleostei</taxon>
        <taxon>Albuliformes</taxon>
        <taxon>Albulidae</taxon>
        <taxon>Albula</taxon>
    </lineage>
</organism>
<evidence type="ECO:0000259" key="6">
    <source>
        <dbReference type="PROSITE" id="PS50089"/>
    </source>
</evidence>
<dbReference type="PROSITE" id="PS51065">
    <property type="entry name" value="NHR"/>
    <property type="match status" value="1"/>
</dbReference>
<evidence type="ECO:0008006" key="10">
    <source>
        <dbReference type="Google" id="ProtNLM"/>
    </source>
</evidence>
<dbReference type="InterPro" id="IPR013083">
    <property type="entry name" value="Znf_RING/FYVE/PHD"/>
</dbReference>
<evidence type="ECO:0000256" key="3">
    <source>
        <dbReference type="ARBA" id="ARBA00022771"/>
    </source>
</evidence>
<dbReference type="Gene3D" id="2.60.120.920">
    <property type="match status" value="1"/>
</dbReference>
<dbReference type="AlphaFoldDB" id="A0A8T3DZP5"/>